<dbReference type="EMBL" id="LGRX02016201">
    <property type="protein sequence ID" value="KAK3262434.1"/>
    <property type="molecule type" value="Genomic_DNA"/>
</dbReference>
<dbReference type="AlphaFoldDB" id="A0AAE0FMG6"/>
<evidence type="ECO:0000313" key="2">
    <source>
        <dbReference type="EMBL" id="KAK3262434.1"/>
    </source>
</evidence>
<feature type="compositionally biased region" description="Basic and acidic residues" evidence="1">
    <location>
        <begin position="862"/>
        <end position="878"/>
    </location>
</feature>
<dbReference type="Proteomes" id="UP001190700">
    <property type="component" value="Unassembled WGS sequence"/>
</dbReference>
<feature type="region of interest" description="Disordered" evidence="1">
    <location>
        <begin position="663"/>
        <end position="686"/>
    </location>
</feature>
<feature type="region of interest" description="Disordered" evidence="1">
    <location>
        <begin position="145"/>
        <end position="220"/>
    </location>
</feature>
<feature type="region of interest" description="Disordered" evidence="1">
    <location>
        <begin position="35"/>
        <end position="73"/>
    </location>
</feature>
<reference evidence="2 3" key="1">
    <citation type="journal article" date="2015" name="Genome Biol. Evol.">
        <title>Comparative Genomics of a Bacterivorous Green Alga Reveals Evolutionary Causalities and Consequences of Phago-Mixotrophic Mode of Nutrition.</title>
        <authorList>
            <person name="Burns J.A."/>
            <person name="Paasch A."/>
            <person name="Narechania A."/>
            <person name="Kim E."/>
        </authorList>
    </citation>
    <scope>NUCLEOTIDE SEQUENCE [LARGE SCALE GENOMIC DNA]</scope>
    <source>
        <strain evidence="2 3">PLY_AMNH</strain>
    </source>
</reference>
<name>A0AAE0FMG6_9CHLO</name>
<feature type="compositionally biased region" description="Basic and acidic residues" evidence="1">
    <location>
        <begin position="179"/>
        <end position="194"/>
    </location>
</feature>
<proteinExistence type="predicted"/>
<keyword evidence="3" id="KW-1185">Reference proteome</keyword>
<feature type="region of interest" description="Disordered" evidence="1">
    <location>
        <begin position="823"/>
        <end position="878"/>
    </location>
</feature>
<gene>
    <name evidence="2" type="ORF">CYMTET_28713</name>
</gene>
<feature type="compositionally biased region" description="Low complexity" evidence="1">
    <location>
        <begin position="40"/>
        <end position="59"/>
    </location>
</feature>
<protein>
    <submittedName>
        <fullName evidence="2">Uncharacterized protein</fullName>
    </submittedName>
</protein>
<sequence>MKWRVEVNVAGETRRFGCFDNAAKAMQMQEQFDRCVRGDSASSGGAAPSHGPQSSAQSGLMHEKAMEAAEANVASSATPGATAVTAGIAAAGSSVVGTPVGSGGKEEEDAARIAAVPVGKVCSVGSLASDGAVAGEAPAQEIVKEETREAAALEPPPAEEVERSVSVPEEGGGSLLAADKPRVADAMDYSRRSEPLAAEESDKSPPLVVEEPGKSPVPAVEEAGKSAPLAFKEAAKRTPLAVECGELVGLLDLETLKILHGALELQGDAFVRLATSAAHVTAQEKPQTAHAQGREHPQALSCKVVQLDAPRAEWVTVEQWLADDDASKCGTRPPEANTAVAAGAPEERVTARSAAVVAVERARLSVMRAWQKAETAAAAAAAADKEASEKKAAVVSAVGTVVSANALGQKQLVAAAVAAAAYSAASAEQKAQSARAAMAAAAKALQDASASIAAAMSAAEREQDPGEAVPVGRKTAFLPWHLSTSLAAAPLSHPSHLVQHLPLHPAVPHSSLPVPSVVPCSSTLLPRPMPCSSLPVPPAVPHSSTLLPRPMPHSSLPVPPAVPHSSAPVPMDFSRAPKGAYQSAKRKGQPWDAEEALRKICRRPHTTSSSGSEAPPGVRAGGQAAGTATAASPAVIPPGLPVNQGLPQHVLLHGFQNVLQHQPHRSNTAGASPKLSAGVLPPSPPSDALLQAPLHHQISQLIQTQLHQTLHHRNHPAFHPTSHHPNFQARGAAGTAPPNLLVQALLAQSPAYRQQLMPAALHATQQPLLQQLLLRGSQQHLASLLMPSPHLPPASVLPRSTHQTMLHANQISPFLPFLHSRQQPSVELPEQSPLPQQPTISAAASEQAASSAALLAEQTSRPTEKKQKRGREASWSKA</sequence>
<evidence type="ECO:0000313" key="3">
    <source>
        <dbReference type="Proteomes" id="UP001190700"/>
    </source>
</evidence>
<organism evidence="2 3">
    <name type="scientific">Cymbomonas tetramitiformis</name>
    <dbReference type="NCBI Taxonomy" id="36881"/>
    <lineage>
        <taxon>Eukaryota</taxon>
        <taxon>Viridiplantae</taxon>
        <taxon>Chlorophyta</taxon>
        <taxon>Pyramimonadophyceae</taxon>
        <taxon>Pyramimonadales</taxon>
        <taxon>Pyramimonadaceae</taxon>
        <taxon>Cymbomonas</taxon>
    </lineage>
</organism>
<feature type="region of interest" description="Disordered" evidence="1">
    <location>
        <begin position="545"/>
        <end position="632"/>
    </location>
</feature>
<feature type="compositionally biased region" description="Low complexity" evidence="1">
    <location>
        <begin position="827"/>
        <end position="858"/>
    </location>
</feature>
<evidence type="ECO:0000256" key="1">
    <source>
        <dbReference type="SAM" id="MobiDB-lite"/>
    </source>
</evidence>
<comment type="caution">
    <text evidence="2">The sequence shown here is derived from an EMBL/GenBank/DDBJ whole genome shotgun (WGS) entry which is preliminary data.</text>
</comment>
<accession>A0AAE0FMG6</accession>